<keyword evidence="2" id="KW-0472">Membrane</keyword>
<keyword evidence="2" id="KW-0812">Transmembrane</keyword>
<evidence type="ECO:0000313" key="4">
    <source>
        <dbReference type="Proteomes" id="UP000248924"/>
    </source>
</evidence>
<keyword evidence="2" id="KW-1133">Transmembrane helix</keyword>
<reference evidence="3 4" key="1">
    <citation type="submission" date="2018-01" db="EMBL/GenBank/DDBJ databases">
        <title>Draft genome sequence of Jishengella sp. NA12.</title>
        <authorList>
            <person name="Sahin N."/>
            <person name="Ay H."/>
            <person name="Saygin H."/>
        </authorList>
    </citation>
    <scope>NUCLEOTIDE SEQUENCE [LARGE SCALE GENOMIC DNA]</scope>
    <source>
        <strain evidence="3 4">NA12</strain>
    </source>
</reference>
<proteinExistence type="predicted"/>
<dbReference type="RefSeq" id="WP_111215214.1">
    <property type="nucleotide sequence ID" value="NZ_POTY01000122.1"/>
</dbReference>
<evidence type="ECO:0000256" key="2">
    <source>
        <dbReference type="SAM" id="Phobius"/>
    </source>
</evidence>
<feature type="compositionally biased region" description="Polar residues" evidence="1">
    <location>
        <begin position="312"/>
        <end position="325"/>
    </location>
</feature>
<dbReference type="EMBL" id="POTY01000122">
    <property type="protein sequence ID" value="PZG15612.1"/>
    <property type="molecule type" value="Genomic_DNA"/>
</dbReference>
<feature type="region of interest" description="Disordered" evidence="1">
    <location>
        <begin position="1"/>
        <end position="38"/>
    </location>
</feature>
<evidence type="ECO:0000256" key="1">
    <source>
        <dbReference type="SAM" id="MobiDB-lite"/>
    </source>
</evidence>
<organism evidence="3 4">
    <name type="scientific">Micromonospora craterilacus</name>
    <dbReference type="NCBI Taxonomy" id="1655439"/>
    <lineage>
        <taxon>Bacteria</taxon>
        <taxon>Bacillati</taxon>
        <taxon>Actinomycetota</taxon>
        <taxon>Actinomycetes</taxon>
        <taxon>Micromonosporales</taxon>
        <taxon>Micromonosporaceae</taxon>
        <taxon>Micromonospora</taxon>
    </lineage>
</organism>
<name>A0A2W2DUL8_9ACTN</name>
<feature type="transmembrane region" description="Helical" evidence="2">
    <location>
        <begin position="58"/>
        <end position="76"/>
    </location>
</feature>
<sequence length="454" mass="48460">MTTHPGLGRQTEPIWHRLAPPDTAAPATPAATPAAPRAHEPLDTQLARAVRQAAQMRTLFYATVLLVALTGQVIGATNKLDVHLLIAIPAVATLELGGVVVMANADVRRRLGERAIGARTLSAAVATAAVAFNWLSHDDIYASGFFSGMSALGYLVWLVHVENLRRDRLRATGALPPTAPAYELMNHWIRHPRITRRAQSLAKSDPRLGLYDSFDTARAELRRQRRDAAIAKVLRRKIRAAVDPATATIAEHVYDLNEIAARLSATADYDGLAQLIAIDLTPARIARESRNGAPSFSAPAETPPAATKERGTSGSAVSPPQQNRTAPILDSRDRATAAGPPGDGNDHDLPHPPPAQPNTPPEGPSAADPTPPDGPEPAPNPLDATQPAGAAEETDPPNGGKVPDKTAAAVAYWLTRNPEMGLDELAQKIGKAPRTVRRYASRARRKASDGRRRT</sequence>
<keyword evidence="4" id="KW-1185">Reference proteome</keyword>
<feature type="transmembrane region" description="Helical" evidence="2">
    <location>
        <begin position="116"/>
        <end position="134"/>
    </location>
</feature>
<dbReference type="AlphaFoldDB" id="A0A2W2DUL8"/>
<comment type="caution">
    <text evidence="3">The sequence shown here is derived from an EMBL/GenBank/DDBJ whole genome shotgun (WGS) entry which is preliminary data.</text>
</comment>
<dbReference type="Proteomes" id="UP000248924">
    <property type="component" value="Unassembled WGS sequence"/>
</dbReference>
<evidence type="ECO:0008006" key="5">
    <source>
        <dbReference type="Google" id="ProtNLM"/>
    </source>
</evidence>
<feature type="region of interest" description="Disordered" evidence="1">
    <location>
        <begin position="429"/>
        <end position="454"/>
    </location>
</feature>
<feature type="transmembrane region" description="Helical" evidence="2">
    <location>
        <begin position="140"/>
        <end position="160"/>
    </location>
</feature>
<feature type="compositionally biased region" description="Pro residues" evidence="1">
    <location>
        <begin position="351"/>
        <end position="380"/>
    </location>
</feature>
<dbReference type="OrthoDB" id="3366871at2"/>
<feature type="region of interest" description="Disordered" evidence="1">
    <location>
        <begin position="289"/>
        <end position="404"/>
    </location>
</feature>
<feature type="compositionally biased region" description="Low complexity" evidence="1">
    <location>
        <begin position="293"/>
        <end position="306"/>
    </location>
</feature>
<protein>
    <recommendedName>
        <fullName evidence="5">DUF2637 domain-containing protein</fullName>
    </recommendedName>
</protein>
<feature type="compositionally biased region" description="Low complexity" evidence="1">
    <location>
        <begin position="20"/>
        <end position="36"/>
    </location>
</feature>
<accession>A0A2W2DUL8</accession>
<feature type="compositionally biased region" description="Basic residues" evidence="1">
    <location>
        <begin position="434"/>
        <end position="445"/>
    </location>
</feature>
<feature type="transmembrane region" description="Helical" evidence="2">
    <location>
        <begin position="82"/>
        <end position="104"/>
    </location>
</feature>
<gene>
    <name evidence="3" type="ORF">C1I95_19270</name>
</gene>
<evidence type="ECO:0000313" key="3">
    <source>
        <dbReference type="EMBL" id="PZG15612.1"/>
    </source>
</evidence>